<evidence type="ECO:0000259" key="6">
    <source>
        <dbReference type="PROSITE" id="PS50850"/>
    </source>
</evidence>
<dbReference type="Gene3D" id="1.20.1250.20">
    <property type="entry name" value="MFS general substrate transporter like domains"/>
    <property type="match status" value="2"/>
</dbReference>
<keyword evidence="3 5" id="KW-1133">Transmembrane helix</keyword>
<dbReference type="InterPro" id="IPR011701">
    <property type="entry name" value="MFS"/>
</dbReference>
<evidence type="ECO:0000256" key="4">
    <source>
        <dbReference type="ARBA" id="ARBA00023136"/>
    </source>
</evidence>
<evidence type="ECO:0000313" key="8">
    <source>
        <dbReference type="Proteomes" id="UP000321827"/>
    </source>
</evidence>
<dbReference type="InterPro" id="IPR005829">
    <property type="entry name" value="Sugar_transporter_CS"/>
</dbReference>
<dbReference type="InterPro" id="IPR020846">
    <property type="entry name" value="MFS_dom"/>
</dbReference>
<evidence type="ECO:0000313" key="7">
    <source>
        <dbReference type="EMBL" id="GEM88588.1"/>
    </source>
</evidence>
<dbReference type="PANTHER" id="PTHR23528:SF1">
    <property type="entry name" value="MAJOR FACILITATOR SUPERFAMILY (MFS) PROFILE DOMAIN-CONTAINING PROTEIN"/>
    <property type="match status" value="1"/>
</dbReference>
<feature type="transmembrane region" description="Helical" evidence="5">
    <location>
        <begin position="169"/>
        <end position="188"/>
    </location>
</feature>
<feature type="transmembrane region" description="Helical" evidence="5">
    <location>
        <begin position="48"/>
        <end position="69"/>
    </location>
</feature>
<dbReference type="Proteomes" id="UP000321827">
    <property type="component" value="Unassembled WGS sequence"/>
</dbReference>
<name>A0A511RG25_9DEIN</name>
<gene>
    <name evidence="7" type="ORF">ODE01S_00220</name>
</gene>
<feature type="transmembrane region" description="Helical" evidence="5">
    <location>
        <begin position="81"/>
        <end position="100"/>
    </location>
</feature>
<accession>A0A511RG25</accession>
<feature type="domain" description="Major facilitator superfamily (MFS) profile" evidence="6">
    <location>
        <begin position="8"/>
        <end position="409"/>
    </location>
</feature>
<dbReference type="GO" id="GO:0022857">
    <property type="term" value="F:transmembrane transporter activity"/>
    <property type="evidence" value="ECO:0007669"/>
    <property type="project" value="InterPro"/>
</dbReference>
<reference evidence="7 8" key="1">
    <citation type="submission" date="2019-07" db="EMBL/GenBank/DDBJ databases">
        <title>Whole genome shotgun sequence of Oceanithermus desulfurans NBRC 100063.</title>
        <authorList>
            <person name="Hosoyama A."/>
            <person name="Uohara A."/>
            <person name="Ohji S."/>
            <person name="Ichikawa N."/>
        </authorList>
    </citation>
    <scope>NUCLEOTIDE SEQUENCE [LARGE SCALE GENOMIC DNA]</scope>
    <source>
        <strain evidence="7 8">NBRC 100063</strain>
    </source>
</reference>
<dbReference type="Pfam" id="PF07690">
    <property type="entry name" value="MFS_1"/>
    <property type="match status" value="1"/>
</dbReference>
<dbReference type="OrthoDB" id="9793283at2"/>
<dbReference type="GO" id="GO:0016020">
    <property type="term" value="C:membrane"/>
    <property type="evidence" value="ECO:0007669"/>
    <property type="project" value="UniProtKB-SubCell"/>
</dbReference>
<feature type="transmembrane region" description="Helical" evidence="5">
    <location>
        <begin position="314"/>
        <end position="332"/>
    </location>
</feature>
<comment type="subcellular location">
    <subcellularLocation>
        <location evidence="1">Membrane</location>
        <topology evidence="1">Multi-pass membrane protein</topology>
    </subcellularLocation>
</comment>
<evidence type="ECO:0000256" key="5">
    <source>
        <dbReference type="SAM" id="Phobius"/>
    </source>
</evidence>
<evidence type="ECO:0000256" key="2">
    <source>
        <dbReference type="ARBA" id="ARBA00022692"/>
    </source>
</evidence>
<dbReference type="EMBL" id="BJXN01000001">
    <property type="protein sequence ID" value="GEM88588.1"/>
    <property type="molecule type" value="Genomic_DNA"/>
</dbReference>
<feature type="transmembrane region" description="Helical" evidence="5">
    <location>
        <begin position="291"/>
        <end position="308"/>
    </location>
</feature>
<dbReference type="SUPFAM" id="SSF103473">
    <property type="entry name" value="MFS general substrate transporter"/>
    <property type="match status" value="1"/>
</dbReference>
<dbReference type="AlphaFoldDB" id="A0A511RG25"/>
<sequence length="409" mass="44568">MRPHTTPWYLSLSAYWFATSFKWFLVLLVLLPARVAELVDPAEKATRLGWLFAVGAVMAFVGPPVFGFLSDRFPSRWGRRMPYLGAGALLTAVALVWMAYAPSYWSLFAAYIVLQLADDLATGPYSALIPDLVPHQHRGTASGWMGALQVSAQIAAGVVGFTIAHLPLLFWITAGLNLVAAGWTLLVIREARGVPGRREGFVESMLAPWKNPDFRWVWGTRFLVMFGQYVVQTYLQYYLADVVRIFTLWGQRVAAQAFQAVALLGLVISAGAAVSSVPAGRWSDRVGRKRPIYLAGGVMAFVILPLLMVPRYDVLVFVALLFGLGYGAYTAVDWALATDVLGAPEAHATDMGIWQTSIVLPQILAGSLGGMVDLLNRSQPGSGYTALFLLAAAGFVLGTVLVRQVRSVR</sequence>
<proteinExistence type="predicted"/>
<organism evidence="7 8">
    <name type="scientific">Oceanithermus desulfurans NBRC 100063</name>
    <dbReference type="NCBI Taxonomy" id="1227550"/>
    <lineage>
        <taxon>Bacteria</taxon>
        <taxon>Thermotogati</taxon>
        <taxon>Deinococcota</taxon>
        <taxon>Deinococci</taxon>
        <taxon>Thermales</taxon>
        <taxon>Thermaceae</taxon>
        <taxon>Oceanithermus</taxon>
    </lineage>
</organism>
<evidence type="ECO:0000256" key="1">
    <source>
        <dbReference type="ARBA" id="ARBA00004141"/>
    </source>
</evidence>
<keyword evidence="4 5" id="KW-0472">Membrane</keyword>
<dbReference type="InterPro" id="IPR036259">
    <property type="entry name" value="MFS_trans_sf"/>
</dbReference>
<protein>
    <submittedName>
        <fullName evidence="7">MFS transporter</fullName>
    </submittedName>
</protein>
<dbReference type="PROSITE" id="PS50850">
    <property type="entry name" value="MFS"/>
    <property type="match status" value="1"/>
</dbReference>
<dbReference type="RefSeq" id="WP_147144734.1">
    <property type="nucleotide sequence ID" value="NZ_BJXN01000001.1"/>
</dbReference>
<evidence type="ECO:0000256" key="3">
    <source>
        <dbReference type="ARBA" id="ARBA00022989"/>
    </source>
</evidence>
<keyword evidence="2 5" id="KW-0812">Transmembrane</keyword>
<feature type="transmembrane region" description="Helical" evidence="5">
    <location>
        <begin position="12"/>
        <end position="36"/>
    </location>
</feature>
<feature type="transmembrane region" description="Helical" evidence="5">
    <location>
        <begin position="384"/>
        <end position="402"/>
    </location>
</feature>
<dbReference type="PANTHER" id="PTHR23528">
    <property type="match status" value="1"/>
</dbReference>
<feature type="transmembrane region" description="Helical" evidence="5">
    <location>
        <begin position="257"/>
        <end position="279"/>
    </location>
</feature>
<comment type="caution">
    <text evidence="7">The sequence shown here is derived from an EMBL/GenBank/DDBJ whole genome shotgun (WGS) entry which is preliminary data.</text>
</comment>
<dbReference type="PROSITE" id="PS00216">
    <property type="entry name" value="SUGAR_TRANSPORT_1"/>
    <property type="match status" value="1"/>
</dbReference>